<dbReference type="SMART" id="SM00388">
    <property type="entry name" value="HisKA"/>
    <property type="match status" value="1"/>
</dbReference>
<accession>A0A4R5U6N7</accession>
<dbReference type="InterPro" id="IPR003661">
    <property type="entry name" value="HisK_dim/P_dom"/>
</dbReference>
<feature type="domain" description="PAS" evidence="7">
    <location>
        <begin position="272"/>
        <end position="344"/>
    </location>
</feature>
<feature type="domain" description="Histidine kinase" evidence="5">
    <location>
        <begin position="678"/>
        <end position="902"/>
    </location>
</feature>
<dbReference type="PRINTS" id="PR00344">
    <property type="entry name" value="BCTRLSENSOR"/>
</dbReference>
<gene>
    <name evidence="9" type="ORF">E2F50_22055</name>
</gene>
<dbReference type="InterPro" id="IPR013656">
    <property type="entry name" value="PAS_4"/>
</dbReference>
<organism evidence="9 10">
    <name type="scientific">Rhizobium deserti</name>
    <dbReference type="NCBI Taxonomy" id="2547961"/>
    <lineage>
        <taxon>Bacteria</taxon>
        <taxon>Pseudomonadati</taxon>
        <taxon>Pseudomonadota</taxon>
        <taxon>Alphaproteobacteria</taxon>
        <taxon>Hyphomicrobiales</taxon>
        <taxon>Rhizobiaceae</taxon>
        <taxon>Rhizobium/Agrobacterium group</taxon>
        <taxon>Rhizobium</taxon>
    </lineage>
</organism>
<proteinExistence type="predicted"/>
<dbReference type="InterPro" id="IPR036097">
    <property type="entry name" value="HisK_dim/P_sf"/>
</dbReference>
<dbReference type="PROSITE" id="PS50109">
    <property type="entry name" value="HIS_KIN"/>
    <property type="match status" value="1"/>
</dbReference>
<dbReference type="PANTHER" id="PTHR43065:SF42">
    <property type="entry name" value="TWO-COMPONENT SENSOR PPRA"/>
    <property type="match status" value="1"/>
</dbReference>
<dbReference type="InterPro" id="IPR000014">
    <property type="entry name" value="PAS"/>
</dbReference>
<dbReference type="EC" id="2.7.13.3" evidence="2"/>
<evidence type="ECO:0000313" key="9">
    <source>
        <dbReference type="EMBL" id="TDK29922.1"/>
    </source>
</evidence>
<dbReference type="InterPro" id="IPR003594">
    <property type="entry name" value="HATPase_dom"/>
</dbReference>
<evidence type="ECO:0000256" key="4">
    <source>
        <dbReference type="PROSITE-ProRule" id="PRU00169"/>
    </source>
</evidence>
<dbReference type="InterPro" id="IPR035965">
    <property type="entry name" value="PAS-like_dom_sf"/>
</dbReference>
<dbReference type="Gene3D" id="3.30.565.10">
    <property type="entry name" value="Histidine kinase-like ATPase, C-terminal domain"/>
    <property type="match status" value="1"/>
</dbReference>
<evidence type="ECO:0000256" key="2">
    <source>
        <dbReference type="ARBA" id="ARBA00012438"/>
    </source>
</evidence>
<protein>
    <recommendedName>
        <fullName evidence="2">histidine kinase</fullName>
        <ecNumber evidence="2">2.7.13.3</ecNumber>
    </recommendedName>
</protein>
<dbReference type="Proteomes" id="UP000295238">
    <property type="component" value="Unassembled WGS sequence"/>
</dbReference>
<dbReference type="PANTHER" id="PTHR43065">
    <property type="entry name" value="SENSOR HISTIDINE KINASE"/>
    <property type="match status" value="1"/>
</dbReference>
<dbReference type="SUPFAM" id="SSF52172">
    <property type="entry name" value="CheY-like"/>
    <property type="match status" value="1"/>
</dbReference>
<dbReference type="CDD" id="cd00082">
    <property type="entry name" value="HisKA"/>
    <property type="match status" value="1"/>
</dbReference>
<dbReference type="GO" id="GO:0000155">
    <property type="term" value="F:phosphorelay sensor kinase activity"/>
    <property type="evidence" value="ECO:0007669"/>
    <property type="project" value="InterPro"/>
</dbReference>
<dbReference type="Gene3D" id="3.40.50.2300">
    <property type="match status" value="1"/>
</dbReference>
<comment type="catalytic activity">
    <reaction evidence="1">
        <text>ATP + protein L-histidine = ADP + protein N-phospho-L-histidine.</text>
        <dbReference type="EC" id="2.7.13.3"/>
    </reaction>
</comment>
<evidence type="ECO:0000313" key="10">
    <source>
        <dbReference type="Proteomes" id="UP000295238"/>
    </source>
</evidence>
<dbReference type="InterPro" id="IPR004358">
    <property type="entry name" value="Sig_transdc_His_kin-like_C"/>
</dbReference>
<feature type="domain" description="PAC" evidence="8">
    <location>
        <begin position="348"/>
        <end position="400"/>
    </location>
</feature>
<dbReference type="Pfam" id="PF08448">
    <property type="entry name" value="PAS_4"/>
    <property type="match status" value="3"/>
</dbReference>
<dbReference type="PROSITE" id="PS50112">
    <property type="entry name" value="PAS"/>
    <property type="match status" value="2"/>
</dbReference>
<evidence type="ECO:0000256" key="3">
    <source>
        <dbReference type="ARBA" id="ARBA00022553"/>
    </source>
</evidence>
<evidence type="ECO:0000259" key="6">
    <source>
        <dbReference type="PROSITE" id="PS50110"/>
    </source>
</evidence>
<keyword evidence="3 4" id="KW-0597">Phosphoprotein</keyword>
<dbReference type="EMBL" id="SMTL01000009">
    <property type="protein sequence ID" value="TDK29922.1"/>
    <property type="molecule type" value="Genomic_DNA"/>
</dbReference>
<dbReference type="InterPro" id="IPR036890">
    <property type="entry name" value="HATPase_C_sf"/>
</dbReference>
<dbReference type="Pfam" id="PF00072">
    <property type="entry name" value="Response_reg"/>
    <property type="match status" value="1"/>
</dbReference>
<dbReference type="PROSITE" id="PS50113">
    <property type="entry name" value="PAC"/>
    <property type="match status" value="2"/>
</dbReference>
<dbReference type="InterPro" id="IPR013655">
    <property type="entry name" value="PAS_fold_3"/>
</dbReference>
<evidence type="ECO:0000259" key="8">
    <source>
        <dbReference type="PROSITE" id="PS50113"/>
    </source>
</evidence>
<dbReference type="InterPro" id="IPR011006">
    <property type="entry name" value="CheY-like_superfamily"/>
</dbReference>
<feature type="domain" description="Response regulatory" evidence="6">
    <location>
        <begin position="925"/>
        <end position="1041"/>
    </location>
</feature>
<dbReference type="CDD" id="cd00130">
    <property type="entry name" value="PAS"/>
    <property type="match status" value="4"/>
</dbReference>
<dbReference type="InterPro" id="IPR001610">
    <property type="entry name" value="PAC"/>
</dbReference>
<evidence type="ECO:0000259" key="5">
    <source>
        <dbReference type="PROSITE" id="PS50109"/>
    </source>
</evidence>
<dbReference type="CDD" id="cd18161">
    <property type="entry name" value="REC_hyHK_blue-like"/>
    <property type="match status" value="1"/>
</dbReference>
<dbReference type="SMART" id="SM00448">
    <property type="entry name" value="REC"/>
    <property type="match status" value="1"/>
</dbReference>
<dbReference type="SMART" id="SM00387">
    <property type="entry name" value="HATPase_c"/>
    <property type="match status" value="1"/>
</dbReference>
<sequence>MGSRIRTHAWADTSLGAPDTWSTALSTLVSVMLGSNQAMFIAWGPEQLILYNDAYSQILASKHPNALGRNFLDVWDEIRADLIPIVEQAYAGEPVHMDDIKLIMHRKGYAEETHFSFSYTPVRDETGQIAGFFCPCNEITGQVLAERRLRESDARAKGVLDGMAESFALLDREFRIVDLNVEALRLDARPREALIGQSHWEAYPGSEGTELGLRYKQAMAERVTAELKHRYTWPDGRETWLETRAYPVEEGLAVFFRDITEQKQVDAAAQETAERYRLAVRATNDAIWDWHFATNNVLWNEALETAYGHKPKDVLPTGEWWIDHIHPDDRQKIDDNIHRVIDSSAESWHDEYRFRRADGSYAEVLDRGHVIRDETGRAIRMIGAMLDLTEQRRSQAALRDSEERYRTLFNSIESGFCVVEVRFDRPDGLTDYRVIEANPAFYKQTGFPDSVLGQWLREAVPDLEEHWYEAYGRVARTGLAERFEQGSDALGRWFDVYAFRLSEAAHLRVAILFNDVSARRNAEERLRQLNETLEAEVVARTAERDSIWETSPDLMVVIDTEGYFLRVSPAWTALLGYTLDEVVGHQVNKFVVAEDHVETLGAFELAAQGGRPKFQNRYRHKDGTLRWISWVAAPAGEVTYAIGRDVTAEKSAASELEQAQAALRQSQKMEAVGQLTGGLAHDFNNLLAGISGSLELMNTRIAQGRLPDVERYLVAAQGATKRAAALTHRLLAFSRRQTLDPKQTNVGSLISGMEDLIRRTVGPSISVESVVGGGVWSVLVDPNQLENALLNLCINARDAMPDGGKITIETCNRWLDDRAARTRDLAPGQYVSLCVSDNGTGMAPDVVEKAFDPFFTTKPIGMGTGLGLSMIYGFARQSGGGVRIYSEVGQGTMVCIYLPRHVESAESVDEATQAPAIERARAGETVLVIDDEPLVRMLVVEALEELGYAAIEASDGPSAMKVLSSDVRLDLLITDVGLPNGMNGRQVAEAARQFRPGLNVLFITGYAENAVLNHGHLEHGMQVITKPFEMAELGRRIQAIISQDVQDRPRA</sequence>
<dbReference type="InterPro" id="IPR001789">
    <property type="entry name" value="Sig_transdc_resp-reg_receiver"/>
</dbReference>
<evidence type="ECO:0000259" key="7">
    <source>
        <dbReference type="PROSITE" id="PS50112"/>
    </source>
</evidence>
<dbReference type="NCBIfam" id="TIGR00229">
    <property type="entry name" value="sensory_box"/>
    <property type="match status" value="3"/>
</dbReference>
<reference evidence="9 10" key="1">
    <citation type="submission" date="2019-03" db="EMBL/GenBank/DDBJ databases">
        <title>Rhizobium sp. nov., an bacterium isolated from biocrust in Mu Us Desert.</title>
        <authorList>
            <person name="Lixiong L."/>
        </authorList>
    </citation>
    <scope>NUCLEOTIDE SEQUENCE [LARGE SCALE GENOMIC DNA]</scope>
    <source>
        <strain evidence="9 10">SPY-1</strain>
    </source>
</reference>
<dbReference type="SUPFAM" id="SSF55785">
    <property type="entry name" value="PYP-like sensor domain (PAS domain)"/>
    <property type="match status" value="5"/>
</dbReference>
<feature type="domain" description="PAC" evidence="8">
    <location>
        <begin position="96"/>
        <end position="151"/>
    </location>
</feature>
<dbReference type="CDD" id="cd16919">
    <property type="entry name" value="HATPase_CckA-like"/>
    <property type="match status" value="1"/>
</dbReference>
<dbReference type="AlphaFoldDB" id="A0A4R5U6N7"/>
<dbReference type="OrthoDB" id="9796100at2"/>
<name>A0A4R5U6N7_9HYPH</name>
<dbReference type="PROSITE" id="PS50110">
    <property type="entry name" value="RESPONSE_REGULATORY"/>
    <property type="match status" value="1"/>
</dbReference>
<feature type="domain" description="PAS" evidence="7">
    <location>
        <begin position="540"/>
        <end position="610"/>
    </location>
</feature>
<dbReference type="Pfam" id="PF08447">
    <property type="entry name" value="PAS_3"/>
    <property type="match status" value="1"/>
</dbReference>
<comment type="caution">
    <text evidence="9">The sequence shown here is derived from an EMBL/GenBank/DDBJ whole genome shotgun (WGS) entry which is preliminary data.</text>
</comment>
<keyword evidence="10" id="KW-1185">Reference proteome</keyword>
<dbReference type="Pfam" id="PF13188">
    <property type="entry name" value="PAS_8"/>
    <property type="match status" value="1"/>
</dbReference>
<dbReference type="SMART" id="SM00091">
    <property type="entry name" value="PAS"/>
    <property type="match status" value="5"/>
</dbReference>
<dbReference type="InterPro" id="IPR005467">
    <property type="entry name" value="His_kinase_dom"/>
</dbReference>
<dbReference type="SMART" id="SM00086">
    <property type="entry name" value="PAC"/>
    <property type="match status" value="4"/>
</dbReference>
<dbReference type="InterPro" id="IPR000700">
    <property type="entry name" value="PAS-assoc_C"/>
</dbReference>
<feature type="modified residue" description="4-aspartylphosphate" evidence="4">
    <location>
        <position position="975"/>
    </location>
</feature>
<dbReference type="Pfam" id="PF00512">
    <property type="entry name" value="HisKA"/>
    <property type="match status" value="1"/>
</dbReference>
<dbReference type="Pfam" id="PF02518">
    <property type="entry name" value="HATPase_c"/>
    <property type="match status" value="1"/>
</dbReference>
<dbReference type="Gene3D" id="1.10.287.130">
    <property type="match status" value="1"/>
</dbReference>
<dbReference type="SUPFAM" id="SSF55874">
    <property type="entry name" value="ATPase domain of HSP90 chaperone/DNA topoisomerase II/histidine kinase"/>
    <property type="match status" value="1"/>
</dbReference>
<dbReference type="Gene3D" id="3.30.450.20">
    <property type="entry name" value="PAS domain"/>
    <property type="match status" value="5"/>
</dbReference>
<evidence type="ECO:0000256" key="1">
    <source>
        <dbReference type="ARBA" id="ARBA00000085"/>
    </source>
</evidence>
<dbReference type="SUPFAM" id="SSF47384">
    <property type="entry name" value="Homodimeric domain of signal transducing histidine kinase"/>
    <property type="match status" value="1"/>
</dbReference>